<feature type="compositionally biased region" description="Polar residues" evidence="1">
    <location>
        <begin position="1"/>
        <end position="14"/>
    </location>
</feature>
<dbReference type="WBParaSite" id="PDA_v2.g26914.t1">
    <property type="protein sequence ID" value="PDA_v2.g26914.t1"/>
    <property type="gene ID" value="PDA_v2.g26914"/>
</dbReference>
<protein>
    <submittedName>
        <fullName evidence="3">Apple domain-containing protein</fullName>
    </submittedName>
</protein>
<organism evidence="2 3">
    <name type="scientific">Panagrolaimus davidi</name>
    <dbReference type="NCBI Taxonomy" id="227884"/>
    <lineage>
        <taxon>Eukaryota</taxon>
        <taxon>Metazoa</taxon>
        <taxon>Ecdysozoa</taxon>
        <taxon>Nematoda</taxon>
        <taxon>Chromadorea</taxon>
        <taxon>Rhabditida</taxon>
        <taxon>Tylenchina</taxon>
        <taxon>Panagrolaimomorpha</taxon>
        <taxon>Panagrolaimoidea</taxon>
        <taxon>Panagrolaimidae</taxon>
        <taxon>Panagrolaimus</taxon>
    </lineage>
</organism>
<feature type="compositionally biased region" description="Polar residues" evidence="1">
    <location>
        <begin position="81"/>
        <end position="98"/>
    </location>
</feature>
<sequence>MTTRPQTSLGSILLSTPAGSGVSPTTAGGSTGTLATGGNSVASMATTIGGTSATGSTISGGITLSTTKQSTPAGVIITLSTHGGSGVPTTSRPPQDSGCNKGFQLVSSSADPSASATGKFGGYFTYRTSCEELCNRNYGLLKCIGYMYEPRNRGKCTIFQYSTDGKIIENSNSVASVFKKC</sequence>
<proteinExistence type="predicted"/>
<evidence type="ECO:0000313" key="2">
    <source>
        <dbReference type="Proteomes" id="UP000887578"/>
    </source>
</evidence>
<dbReference type="AlphaFoldDB" id="A0A914Q797"/>
<evidence type="ECO:0000256" key="1">
    <source>
        <dbReference type="SAM" id="MobiDB-lite"/>
    </source>
</evidence>
<evidence type="ECO:0000313" key="3">
    <source>
        <dbReference type="WBParaSite" id="PDA_v2.g26914.t1"/>
    </source>
</evidence>
<accession>A0A914Q797</accession>
<feature type="region of interest" description="Disordered" evidence="1">
    <location>
        <begin position="1"/>
        <end position="34"/>
    </location>
</feature>
<feature type="region of interest" description="Disordered" evidence="1">
    <location>
        <begin position="81"/>
        <end position="101"/>
    </location>
</feature>
<feature type="compositionally biased region" description="Low complexity" evidence="1">
    <location>
        <begin position="18"/>
        <end position="34"/>
    </location>
</feature>
<reference evidence="3" key="1">
    <citation type="submission" date="2022-11" db="UniProtKB">
        <authorList>
            <consortium name="WormBaseParasite"/>
        </authorList>
    </citation>
    <scope>IDENTIFICATION</scope>
</reference>
<keyword evidence="2" id="KW-1185">Reference proteome</keyword>
<dbReference type="Proteomes" id="UP000887578">
    <property type="component" value="Unplaced"/>
</dbReference>
<name>A0A914Q797_9BILA</name>